<keyword evidence="1" id="KW-0489">Methyltransferase</keyword>
<name>A0A2U2DYI1_9HYPH</name>
<dbReference type="InterPro" id="IPR002052">
    <property type="entry name" value="DNA_methylase_N6_adenine_CS"/>
</dbReference>
<dbReference type="PROSITE" id="PS00092">
    <property type="entry name" value="N6_MTASE"/>
    <property type="match status" value="1"/>
</dbReference>
<comment type="caution">
    <text evidence="1">The sequence shown here is derived from an EMBL/GenBank/DDBJ whole genome shotgun (WGS) entry which is preliminary data.</text>
</comment>
<proteinExistence type="predicted"/>
<reference evidence="1 2" key="1">
    <citation type="submission" date="2018-05" db="EMBL/GenBank/DDBJ databases">
        <title>The draft genome of strain NS-104.</title>
        <authorList>
            <person name="Hang P."/>
            <person name="Jiang J."/>
        </authorList>
    </citation>
    <scope>NUCLEOTIDE SEQUENCE [LARGE SCALE GENOMIC DNA]</scope>
    <source>
        <strain evidence="1 2">NS-104</strain>
    </source>
</reference>
<dbReference type="SUPFAM" id="SSF53335">
    <property type="entry name" value="S-adenosyl-L-methionine-dependent methyltransferases"/>
    <property type="match status" value="1"/>
</dbReference>
<dbReference type="OrthoDB" id="1079385at2"/>
<dbReference type="GO" id="GO:0008168">
    <property type="term" value="F:methyltransferase activity"/>
    <property type="evidence" value="ECO:0007669"/>
    <property type="project" value="UniProtKB-KW"/>
</dbReference>
<dbReference type="GO" id="GO:0032259">
    <property type="term" value="P:methylation"/>
    <property type="evidence" value="ECO:0007669"/>
    <property type="project" value="UniProtKB-KW"/>
</dbReference>
<organism evidence="1 2">
    <name type="scientific">Metarhizobium album</name>
    <dbReference type="NCBI Taxonomy" id="2182425"/>
    <lineage>
        <taxon>Bacteria</taxon>
        <taxon>Pseudomonadati</taxon>
        <taxon>Pseudomonadota</taxon>
        <taxon>Alphaproteobacteria</taxon>
        <taxon>Hyphomicrobiales</taxon>
        <taxon>Rhizobiaceae</taxon>
        <taxon>Metarhizobium</taxon>
    </lineage>
</organism>
<gene>
    <name evidence="1" type="ORF">DEM27_00065</name>
</gene>
<accession>A0A2U2DYI1</accession>
<dbReference type="AlphaFoldDB" id="A0A2U2DYI1"/>
<dbReference type="GO" id="GO:0003676">
    <property type="term" value="F:nucleic acid binding"/>
    <property type="evidence" value="ECO:0007669"/>
    <property type="project" value="InterPro"/>
</dbReference>
<evidence type="ECO:0000313" key="2">
    <source>
        <dbReference type="Proteomes" id="UP000245252"/>
    </source>
</evidence>
<keyword evidence="2" id="KW-1185">Reference proteome</keyword>
<sequence>MAASFPKPGKAGHELLIKAGAEGQIVCLGAQYGVASRLAGKGFLRRDPARRAATEGSLWNLTDRGREYLTSVGEIAVAVAAKADVPALAAKSGRAAQLLRDGDVMAARMLASGVYDEAQAAGRFASRFKARESLDACRRIQADALLIESRAMIRIAEEVDTAQDEGRVLKGRPKSISDENTFRLDDVGLTAQQVHAARKLAKAEKKQPGIVERAIQERLRAGLEPTRANLKSAIGAKTATREERGHNLYETPPEAMFALLAMERFSKLVAEPACGRGAISRALEAAGHDVILADIVDYGTADRDGTLQFVGDFMQGGRFCPDEYDIVTNPPYGDEMNAFMAHALRVHRPRKMALLLNWNAYGGYEDEDRNFVFEDMRPARVYMFKHRLPMMHRDGWDGAKASSSMNTAWFVWERQADGSYGQQTVLNRVDWADYMPAVAESEAA</sequence>
<keyword evidence="1" id="KW-0808">Transferase</keyword>
<dbReference type="InterPro" id="IPR029063">
    <property type="entry name" value="SAM-dependent_MTases_sf"/>
</dbReference>
<evidence type="ECO:0000313" key="1">
    <source>
        <dbReference type="EMBL" id="PWE58361.1"/>
    </source>
</evidence>
<dbReference type="Proteomes" id="UP000245252">
    <property type="component" value="Unassembled WGS sequence"/>
</dbReference>
<protein>
    <submittedName>
        <fullName evidence="1">SAM-dependent methyltransferase</fullName>
    </submittedName>
</protein>
<dbReference type="EMBL" id="QFBC01000001">
    <property type="protein sequence ID" value="PWE58361.1"/>
    <property type="molecule type" value="Genomic_DNA"/>
</dbReference>